<keyword evidence="2" id="KW-1185">Reference proteome</keyword>
<sequence>MPEATVYKPVTVPFKEKSDYPVPLRENGLLEEYLTGNHSHDIPEKTLNLEVAQMIAKLEAKPTFNPNLKFDPKKHIIFKDESFEGTTTATLKDLGINRTRTAPVSDFACAHPFPLISQEAVDMILWEALRPKVLKQFARLPNLSRNATRLDMHMGGHTKFEAPFSKDLYTSAEIARIVSKFTGVEASTIHNSSYGHMNISLATADPDELKEIPTEKKDLLAAYDIQNTKKGHEIPATLGLHYDSVTFALVIMLDLDPEAVGGETGIITGDDRVFRVPDPKVGYATLIQGMVLRHVATKPISNSNRITAVCGFMPCGRGMELDNCRLTSNKPSVLSRSSNNLYYSDWFDYRFENLQKHLQFQRDSIKEKFERGEQFDQLEMIKICKDMERYLYDGWKELEAVHNPPFPPEEYKTPYDQLPDYEY</sequence>
<evidence type="ECO:0000313" key="1">
    <source>
        <dbReference type="EMBL" id="ODV83654.1"/>
    </source>
</evidence>
<dbReference type="OrthoDB" id="10256055at2759"/>
<dbReference type="EMBL" id="KV453862">
    <property type="protein sequence ID" value="ODV83654.1"/>
    <property type="molecule type" value="Genomic_DNA"/>
</dbReference>
<dbReference type="PANTHER" id="PTHR41677:SF1">
    <property type="entry name" value="FE2OG DIOXYGENASE DOMAIN-CONTAINING PROTEIN"/>
    <property type="match status" value="1"/>
</dbReference>
<evidence type="ECO:0000313" key="2">
    <source>
        <dbReference type="Proteomes" id="UP000094801"/>
    </source>
</evidence>
<accession>A0A1E4SVZ2</accession>
<protein>
    <recommendedName>
        <fullName evidence="3">Fe2OG dioxygenase domain-containing protein</fullName>
    </recommendedName>
</protein>
<dbReference type="Proteomes" id="UP000094801">
    <property type="component" value="Unassembled WGS sequence"/>
</dbReference>
<reference evidence="2" key="1">
    <citation type="submission" date="2016-04" db="EMBL/GenBank/DDBJ databases">
        <title>Comparative genomics of biotechnologically important yeasts.</title>
        <authorList>
            <consortium name="DOE Joint Genome Institute"/>
            <person name="Riley R."/>
            <person name="Haridas S."/>
            <person name="Wolfe K.H."/>
            <person name="Lopes M.R."/>
            <person name="Hittinger C.T."/>
            <person name="Goker M."/>
            <person name="Salamov A."/>
            <person name="Wisecaver J."/>
            <person name="Long T.M."/>
            <person name="Aerts A.L."/>
            <person name="Barry K."/>
            <person name="Choi C."/>
            <person name="Clum A."/>
            <person name="Coughlan A.Y."/>
            <person name="Deshpande S."/>
            <person name="Douglass A.P."/>
            <person name="Hanson S.J."/>
            <person name="Klenk H.-P."/>
            <person name="Labutti K."/>
            <person name="Lapidus A."/>
            <person name="Lindquist E."/>
            <person name="Lipzen A."/>
            <person name="Meier-Kolthoff J.P."/>
            <person name="Ohm R.A."/>
            <person name="Otillar R.P."/>
            <person name="Pangilinan J."/>
            <person name="Peng Y."/>
            <person name="Rokas A."/>
            <person name="Rosa C.A."/>
            <person name="Scheuner C."/>
            <person name="Sibirny A.A."/>
            <person name="Slot J.C."/>
            <person name="Stielow J.B."/>
            <person name="Sun H."/>
            <person name="Kurtzman C.P."/>
            <person name="Blackwell M."/>
            <person name="Grigoriev I.V."/>
            <person name="Jeffries T.W."/>
        </authorList>
    </citation>
    <scope>NUCLEOTIDE SEQUENCE [LARGE SCALE GENOMIC DNA]</scope>
    <source>
        <strain evidence="2">NRRL YB-2248</strain>
    </source>
</reference>
<dbReference type="AlphaFoldDB" id="A0A1E4SVZ2"/>
<name>A0A1E4SVZ2_9ASCO</name>
<dbReference type="PANTHER" id="PTHR41677">
    <property type="entry name" value="YALI0B19030P"/>
    <property type="match status" value="1"/>
</dbReference>
<evidence type="ECO:0008006" key="3">
    <source>
        <dbReference type="Google" id="ProtNLM"/>
    </source>
</evidence>
<proteinExistence type="predicted"/>
<gene>
    <name evidence="1" type="ORF">CANARDRAFT_29871</name>
</gene>
<organism evidence="1 2">
    <name type="scientific">[Candida] arabinofermentans NRRL YB-2248</name>
    <dbReference type="NCBI Taxonomy" id="983967"/>
    <lineage>
        <taxon>Eukaryota</taxon>
        <taxon>Fungi</taxon>
        <taxon>Dikarya</taxon>
        <taxon>Ascomycota</taxon>
        <taxon>Saccharomycotina</taxon>
        <taxon>Pichiomycetes</taxon>
        <taxon>Pichiales</taxon>
        <taxon>Pichiaceae</taxon>
        <taxon>Ogataea</taxon>
        <taxon>Ogataea/Candida clade</taxon>
    </lineage>
</organism>